<dbReference type="SUPFAM" id="SSF48452">
    <property type="entry name" value="TPR-like"/>
    <property type="match status" value="1"/>
</dbReference>
<keyword evidence="3 5" id="KW-0238">DNA-binding</keyword>
<evidence type="ECO:0000256" key="4">
    <source>
        <dbReference type="ARBA" id="ARBA00023163"/>
    </source>
</evidence>
<reference evidence="8" key="1">
    <citation type="journal article" date="2019" name="Int. J. Syst. Evol. Microbiol.">
        <title>The Global Catalogue of Microorganisms (GCM) 10K type strain sequencing project: providing services to taxonomists for standard genome sequencing and annotation.</title>
        <authorList>
            <consortium name="The Broad Institute Genomics Platform"/>
            <consortium name="The Broad Institute Genome Sequencing Center for Infectious Disease"/>
            <person name="Wu L."/>
            <person name="Ma J."/>
        </authorList>
    </citation>
    <scope>NUCLEOTIDE SEQUENCE [LARGE SCALE GENOMIC DNA]</scope>
    <source>
        <strain evidence="8">JCM 16544</strain>
    </source>
</reference>
<evidence type="ECO:0000256" key="1">
    <source>
        <dbReference type="ARBA" id="ARBA00005820"/>
    </source>
</evidence>
<dbReference type="SUPFAM" id="SSF46894">
    <property type="entry name" value="C-terminal effector domain of the bipartite response regulators"/>
    <property type="match status" value="1"/>
</dbReference>
<dbReference type="Gene3D" id="3.40.50.300">
    <property type="entry name" value="P-loop containing nucleotide triphosphate hydrolases"/>
    <property type="match status" value="1"/>
</dbReference>
<dbReference type="Pfam" id="PF00486">
    <property type="entry name" value="Trans_reg_C"/>
    <property type="match status" value="1"/>
</dbReference>
<dbReference type="SMART" id="SM01043">
    <property type="entry name" value="BTAD"/>
    <property type="match status" value="1"/>
</dbReference>
<dbReference type="CDD" id="cd15831">
    <property type="entry name" value="BTAD"/>
    <property type="match status" value="1"/>
</dbReference>
<evidence type="ECO:0000256" key="2">
    <source>
        <dbReference type="ARBA" id="ARBA00023015"/>
    </source>
</evidence>
<protein>
    <recommendedName>
        <fullName evidence="6">OmpR/PhoB-type domain-containing protein</fullName>
    </recommendedName>
</protein>
<dbReference type="SUPFAM" id="SSF52540">
    <property type="entry name" value="P-loop containing nucleoside triphosphate hydrolases"/>
    <property type="match status" value="1"/>
</dbReference>
<dbReference type="Gene3D" id="1.25.40.10">
    <property type="entry name" value="Tetratricopeptide repeat domain"/>
    <property type="match status" value="1"/>
</dbReference>
<sequence length="1113" mass="119473">MTVCVLGPLETDGPGLSPRERTILSALVVRRQRTVSRDELADACWGDRPPQTWTQQIQNAIAKIRSRLGPDVVRTIGTGYRLGVPDEAVDAVRFEQEVSQARRHALEGAHDRAAVAYRRALEMWRGDPYLDVPDWAPAQAEAIRLREIHADVEEELLDARLRLGEDATVIPDAERMVRAAPLREHRWSSLALANYRAGRQAEAIAVVRAARARFVEELGIDVGRELHDLEIDILRQDPSLEPAVHAAPGSIDDDAVCPYRGLAPYDADDAALFFGRDRDVQSLLERARPGTIVTIVGPSGSGKSSVLRAGVVPRLRDQGRRVAVVTPDAAGIAELRTAIAEDASVVAIDQAEELLTSSADDVRDLAAHLRPWIDRGGTLLLTLRSDFLDRATALPELGTQIGQIVYALSPMDADRLRRAITGPAEAVGLALETGLTEVILRDAGTRSAILPALSHALAATWARRDGNTLTLAGYEASGGIAGAIAQSAERVYLALSEPGRHVCHSLLLRLIERTPEAATVRRRVPLEALTTGAMRRRVVESLVAARLVTIDRDSAIIAHEAVGEAWPRLDAWLTADAEDARMLRQIEGATTGWDATGRQDDDLLRGARLQAVREWRERASPELTSTESEYIEASVAAHRDELRELEEHALRERASNRRLRVTLAGAAILLVATVVASAVAVVRGTEAEAAAEDARVEALTTTALSTTTDRETAALLAAEIHRRWSDDPRAFTALQGVLDQADGLVRTIHFPDDSRVAAAVVPRTRTALVAIDRPTGAGGGVKAALQLVDLTTGEVVRELDATLPPLGAQSATARDVTVSDDGSTALIVSATAPAPTDDGCCTSLTAVPLREGGIGLDPIDLPTTVADTPVLSTDGTAAYLLLQDAATPARLDLRTGRLHHGADPASAGGERDLQRLTLIDDRLYVGARDHLRVYDPGTLALIDEIGLPVRRNVSMTSGHLGSDGADGVLALSPIWAARVTVPSGDVVWARSDLSCSAPIVLPESTFVCTRADGLWVHSLDTGEPLRRVLPSLPSGARTVAWMPGVAELVTLTAEPALLHRWRPAGGFAVQTAADMRDVACGIAGRQFTPEEWARYFPDDEYRPTCPVASAPTP</sequence>
<evidence type="ECO:0000256" key="3">
    <source>
        <dbReference type="ARBA" id="ARBA00023125"/>
    </source>
</evidence>
<comment type="caution">
    <text evidence="7">The sequence shown here is derived from an EMBL/GenBank/DDBJ whole genome shotgun (WGS) entry which is preliminary data.</text>
</comment>
<name>A0ABP7A9E3_9MICO</name>
<evidence type="ECO:0000259" key="6">
    <source>
        <dbReference type="PROSITE" id="PS51755"/>
    </source>
</evidence>
<comment type="similarity">
    <text evidence="1">Belongs to the AfsR/DnrI/RedD regulatory family.</text>
</comment>
<dbReference type="InterPro" id="IPR011044">
    <property type="entry name" value="Quino_amine_DH_bsu"/>
</dbReference>
<dbReference type="InterPro" id="IPR005158">
    <property type="entry name" value="BTAD"/>
</dbReference>
<dbReference type="InterPro" id="IPR036388">
    <property type="entry name" value="WH-like_DNA-bd_sf"/>
</dbReference>
<keyword evidence="2" id="KW-0805">Transcription regulation</keyword>
<evidence type="ECO:0000313" key="7">
    <source>
        <dbReference type="EMBL" id="GAA3627365.1"/>
    </source>
</evidence>
<dbReference type="InterPro" id="IPR001867">
    <property type="entry name" value="OmpR/PhoB-type_DNA-bd"/>
</dbReference>
<dbReference type="InterPro" id="IPR011990">
    <property type="entry name" value="TPR-like_helical_dom_sf"/>
</dbReference>
<keyword evidence="8" id="KW-1185">Reference proteome</keyword>
<dbReference type="RefSeq" id="WP_344736505.1">
    <property type="nucleotide sequence ID" value="NZ_BAAAYU010000001.1"/>
</dbReference>
<dbReference type="CDD" id="cd00383">
    <property type="entry name" value="trans_reg_C"/>
    <property type="match status" value="1"/>
</dbReference>
<dbReference type="SUPFAM" id="SSF50969">
    <property type="entry name" value="YVTN repeat-like/Quinoprotein amine dehydrogenase"/>
    <property type="match status" value="1"/>
</dbReference>
<dbReference type="Pfam" id="PF20703">
    <property type="entry name" value="nSTAND1"/>
    <property type="match status" value="1"/>
</dbReference>
<dbReference type="Gene3D" id="1.10.10.10">
    <property type="entry name" value="Winged helix-like DNA-binding domain superfamily/Winged helix DNA-binding domain"/>
    <property type="match status" value="1"/>
</dbReference>
<feature type="DNA-binding region" description="OmpR/PhoB-type" evidence="5">
    <location>
        <begin position="1"/>
        <end position="84"/>
    </location>
</feature>
<dbReference type="Pfam" id="PF03704">
    <property type="entry name" value="BTAD"/>
    <property type="match status" value="1"/>
</dbReference>
<dbReference type="PANTHER" id="PTHR35807">
    <property type="entry name" value="TRANSCRIPTIONAL REGULATOR REDD-RELATED"/>
    <property type="match status" value="1"/>
</dbReference>
<dbReference type="InterPro" id="IPR051677">
    <property type="entry name" value="AfsR-DnrI-RedD_regulator"/>
</dbReference>
<keyword evidence="4" id="KW-0804">Transcription</keyword>
<dbReference type="EMBL" id="BAAAYU010000001">
    <property type="protein sequence ID" value="GAA3627365.1"/>
    <property type="molecule type" value="Genomic_DNA"/>
</dbReference>
<dbReference type="PROSITE" id="PS51755">
    <property type="entry name" value="OMPR_PHOB"/>
    <property type="match status" value="1"/>
</dbReference>
<evidence type="ECO:0000313" key="8">
    <source>
        <dbReference type="Proteomes" id="UP001501697"/>
    </source>
</evidence>
<dbReference type="SMART" id="SM00862">
    <property type="entry name" value="Trans_reg_C"/>
    <property type="match status" value="1"/>
</dbReference>
<dbReference type="PANTHER" id="PTHR35807:SF1">
    <property type="entry name" value="TRANSCRIPTIONAL REGULATOR REDD"/>
    <property type="match status" value="1"/>
</dbReference>
<dbReference type="InterPro" id="IPR027417">
    <property type="entry name" value="P-loop_NTPase"/>
</dbReference>
<dbReference type="InterPro" id="IPR049052">
    <property type="entry name" value="nSTAND1"/>
</dbReference>
<feature type="domain" description="OmpR/PhoB-type" evidence="6">
    <location>
        <begin position="1"/>
        <end position="84"/>
    </location>
</feature>
<organism evidence="7 8">
    <name type="scientific">Microbacterium awajiense</name>
    <dbReference type="NCBI Taxonomy" id="415214"/>
    <lineage>
        <taxon>Bacteria</taxon>
        <taxon>Bacillati</taxon>
        <taxon>Actinomycetota</taxon>
        <taxon>Actinomycetes</taxon>
        <taxon>Micrococcales</taxon>
        <taxon>Microbacteriaceae</taxon>
        <taxon>Microbacterium</taxon>
    </lineage>
</organism>
<evidence type="ECO:0000256" key="5">
    <source>
        <dbReference type="PROSITE-ProRule" id="PRU01091"/>
    </source>
</evidence>
<dbReference type="Proteomes" id="UP001501697">
    <property type="component" value="Unassembled WGS sequence"/>
</dbReference>
<gene>
    <name evidence="7" type="ORF">GCM10022200_07250</name>
</gene>
<accession>A0ABP7A9E3</accession>
<proteinExistence type="inferred from homology"/>
<dbReference type="InterPro" id="IPR016032">
    <property type="entry name" value="Sig_transdc_resp-reg_C-effctor"/>
</dbReference>